<feature type="transmembrane region" description="Helical" evidence="18">
    <location>
        <begin position="37"/>
        <end position="59"/>
    </location>
</feature>
<comment type="function">
    <text evidence="11">Required for the insertion and/or proper folding and/or complex formation of integral membrane proteins into the membrane. Involved in integration of membrane proteins that insert both dependently and independently of the Sec translocase complex, as well as at least some lipoproteins. Aids folding of multispanning membrane proteins.</text>
</comment>
<evidence type="ECO:0000256" key="18">
    <source>
        <dbReference type="SAM" id="Phobius"/>
    </source>
</evidence>
<feature type="transmembrane region" description="Helical" evidence="18">
    <location>
        <begin position="166"/>
        <end position="189"/>
    </location>
</feature>
<dbReference type="InterPro" id="IPR001708">
    <property type="entry name" value="YidC/ALB3/OXA1/COX18"/>
</dbReference>
<feature type="transmembrane region" description="Helical" evidence="18">
    <location>
        <begin position="104"/>
        <end position="125"/>
    </location>
</feature>
<dbReference type="GO" id="GO:0015031">
    <property type="term" value="P:protein transport"/>
    <property type="evidence" value="ECO:0007669"/>
    <property type="project" value="UniProtKB-KW"/>
</dbReference>
<dbReference type="CDD" id="cd20070">
    <property type="entry name" value="5TM_YidC_Alb3"/>
    <property type="match status" value="1"/>
</dbReference>
<dbReference type="NCBIfam" id="NF002350">
    <property type="entry name" value="PRK01315.1"/>
    <property type="match status" value="1"/>
</dbReference>
<evidence type="ECO:0000256" key="10">
    <source>
        <dbReference type="ARBA" id="ARBA00023186"/>
    </source>
</evidence>
<dbReference type="AlphaFoldDB" id="A0A940MHZ7"/>
<comment type="subcellular location">
    <subcellularLocation>
        <location evidence="1">Cell membrane</location>
        <topology evidence="1">Multi-pass membrane protein</topology>
    </subcellularLocation>
    <subcellularLocation>
        <location evidence="16">Membrane</location>
        <topology evidence="16">Multi-pass membrane protein</topology>
    </subcellularLocation>
</comment>
<evidence type="ECO:0000256" key="9">
    <source>
        <dbReference type="ARBA" id="ARBA00023136"/>
    </source>
</evidence>
<dbReference type="Proteomes" id="UP000670475">
    <property type="component" value="Unassembled WGS sequence"/>
</dbReference>
<evidence type="ECO:0000313" key="20">
    <source>
        <dbReference type="EMBL" id="MBP0460415.1"/>
    </source>
</evidence>
<comment type="similarity">
    <text evidence="2">Belongs to the OXA1/ALB3/YidC family. Type 1 subfamily.</text>
</comment>
<evidence type="ECO:0000256" key="13">
    <source>
        <dbReference type="ARBA" id="ARBA00031538"/>
    </source>
</evidence>
<protein>
    <recommendedName>
        <fullName evidence="3">Membrane protein insertase YidC</fullName>
    </recommendedName>
    <alternativeName>
        <fullName evidence="15">Foldase YidC</fullName>
    </alternativeName>
    <alternativeName>
        <fullName evidence="14">Membrane integrase YidC</fullName>
    </alternativeName>
    <alternativeName>
        <fullName evidence="13">Membrane protein YidC</fullName>
    </alternativeName>
</protein>
<dbReference type="GO" id="GO:0032977">
    <property type="term" value="F:membrane insertase activity"/>
    <property type="evidence" value="ECO:0007669"/>
    <property type="project" value="InterPro"/>
</dbReference>
<dbReference type="RefSeq" id="WP_209342947.1">
    <property type="nucleotide sequence ID" value="NZ_JAGIQL010000114.1"/>
</dbReference>
<evidence type="ECO:0000256" key="15">
    <source>
        <dbReference type="ARBA" id="ARBA00033342"/>
    </source>
</evidence>
<feature type="transmembrane region" description="Helical" evidence="18">
    <location>
        <begin position="12"/>
        <end position="31"/>
    </location>
</feature>
<evidence type="ECO:0000256" key="4">
    <source>
        <dbReference type="ARBA" id="ARBA00022448"/>
    </source>
</evidence>
<proteinExistence type="inferred from homology"/>
<evidence type="ECO:0000256" key="7">
    <source>
        <dbReference type="ARBA" id="ARBA00022927"/>
    </source>
</evidence>
<feature type="compositionally biased region" description="Basic residues" evidence="17">
    <location>
        <begin position="460"/>
        <end position="474"/>
    </location>
</feature>
<accession>A0A940MHZ7</accession>
<evidence type="ECO:0000256" key="6">
    <source>
        <dbReference type="ARBA" id="ARBA00022692"/>
    </source>
</evidence>
<dbReference type="InterPro" id="IPR028055">
    <property type="entry name" value="YidC/Oxa/ALB_C"/>
</dbReference>
<comment type="subunit">
    <text evidence="12">Interacts with the Sec translocase complex via SecD. Specifically interacts with transmembrane segments of nascent integral membrane proteins during membrane integration.</text>
</comment>
<evidence type="ECO:0000256" key="12">
    <source>
        <dbReference type="ARBA" id="ARBA00026028"/>
    </source>
</evidence>
<evidence type="ECO:0000256" key="8">
    <source>
        <dbReference type="ARBA" id="ARBA00022989"/>
    </source>
</evidence>
<organism evidence="20 21">
    <name type="scientific">Streptomyces montanisoli</name>
    <dbReference type="NCBI Taxonomy" id="2798581"/>
    <lineage>
        <taxon>Bacteria</taxon>
        <taxon>Bacillati</taxon>
        <taxon>Actinomycetota</taxon>
        <taxon>Actinomycetes</taxon>
        <taxon>Kitasatosporales</taxon>
        <taxon>Streptomycetaceae</taxon>
        <taxon>Streptomyces</taxon>
    </lineage>
</organism>
<keyword evidence="9 18" id="KW-0472">Membrane</keyword>
<keyword evidence="5" id="KW-1003">Cell membrane</keyword>
<evidence type="ECO:0000256" key="17">
    <source>
        <dbReference type="SAM" id="MobiDB-lite"/>
    </source>
</evidence>
<sequence>MFDSIASLFSFITWPVSWVIVQFHSLYGAIFGPDTGWAWGLSIVSLVVLIRICLVPLFVKQIKSTRNMQVLQPKMKAIQERYKNDKQRQSEEMMKLYKETGTNPLSSCLPIIAQSPFFFALYHVLAGIANNTKIGAINSSLLDSAQKAHIFGAPLSVKFLDNADKVAALGASLTTVRIVAGIMILMMSASQFYTQRQLMTKNVDITVKTPYMQQQKMLMYVFPLIFMGMGINFPVGVLVYWLTTNVWTMGQQMYVINQNPTPGSKAQDAFLQRLLKTATTHGQVRSRRKRKMIATIVGKGPDRNDNERKFVTGLAKAGLAPQADGSLVKSETVAAEAGVGGGQARRQQPKRQSKSQRQASGIATTHTAVAETETETEAEAQAAEPTTLEKGGEQPKKQGSSKQAPAKQAPSKQTSAKHGGQAKSGQAKSGQQGKQQGQQPARSKASGKPAAARSGQAKSGQRKGQQRPKHPSKK</sequence>
<evidence type="ECO:0000313" key="21">
    <source>
        <dbReference type="Proteomes" id="UP000670475"/>
    </source>
</evidence>
<name>A0A940MHZ7_9ACTN</name>
<dbReference type="PANTHER" id="PTHR12428">
    <property type="entry name" value="OXA1"/>
    <property type="match status" value="1"/>
</dbReference>
<feature type="compositionally biased region" description="Low complexity" evidence="17">
    <location>
        <begin position="379"/>
        <end position="389"/>
    </location>
</feature>
<evidence type="ECO:0000256" key="1">
    <source>
        <dbReference type="ARBA" id="ARBA00004651"/>
    </source>
</evidence>
<keyword evidence="8 18" id="KW-1133">Transmembrane helix</keyword>
<dbReference type="GO" id="GO:0051205">
    <property type="term" value="P:protein insertion into membrane"/>
    <property type="evidence" value="ECO:0007669"/>
    <property type="project" value="TreeGrafter"/>
</dbReference>
<evidence type="ECO:0000256" key="11">
    <source>
        <dbReference type="ARBA" id="ARBA00025034"/>
    </source>
</evidence>
<feature type="domain" description="Membrane insertase YidC/Oxa/ALB C-terminal" evidence="19">
    <location>
        <begin position="39"/>
        <end position="256"/>
    </location>
</feature>
<dbReference type="NCBIfam" id="TIGR03592">
    <property type="entry name" value="yidC_oxa1_cterm"/>
    <property type="match status" value="1"/>
</dbReference>
<comment type="caution">
    <text evidence="20">The sequence shown here is derived from an EMBL/GenBank/DDBJ whole genome shotgun (WGS) entry which is preliminary data.</text>
</comment>
<keyword evidence="4" id="KW-0813">Transport</keyword>
<evidence type="ECO:0000256" key="16">
    <source>
        <dbReference type="RuleBase" id="RU003945"/>
    </source>
</evidence>
<feature type="compositionally biased region" description="Low complexity" evidence="17">
    <location>
        <begin position="419"/>
        <end position="439"/>
    </location>
</feature>
<keyword evidence="10" id="KW-0143">Chaperone</keyword>
<evidence type="ECO:0000259" key="19">
    <source>
        <dbReference type="Pfam" id="PF02096"/>
    </source>
</evidence>
<feature type="region of interest" description="Disordered" evidence="17">
    <location>
        <begin position="337"/>
        <end position="474"/>
    </location>
</feature>
<evidence type="ECO:0000256" key="2">
    <source>
        <dbReference type="ARBA" id="ARBA00010527"/>
    </source>
</evidence>
<evidence type="ECO:0000256" key="3">
    <source>
        <dbReference type="ARBA" id="ARBA00015325"/>
    </source>
</evidence>
<evidence type="ECO:0000256" key="14">
    <source>
        <dbReference type="ARBA" id="ARBA00033245"/>
    </source>
</evidence>
<dbReference type="InterPro" id="IPR047196">
    <property type="entry name" value="YidC_ALB_C"/>
</dbReference>
<dbReference type="EMBL" id="JAGIQL010000114">
    <property type="protein sequence ID" value="MBP0460415.1"/>
    <property type="molecule type" value="Genomic_DNA"/>
</dbReference>
<evidence type="ECO:0000256" key="5">
    <source>
        <dbReference type="ARBA" id="ARBA00022475"/>
    </source>
</evidence>
<reference evidence="20" key="1">
    <citation type="submission" date="2021-03" db="EMBL/GenBank/DDBJ databases">
        <title>Whole genome sequence of Streptomyces bomunensis MMS17-BM035.</title>
        <authorList>
            <person name="Lee J.H."/>
        </authorList>
    </citation>
    <scope>NUCLEOTIDE SEQUENCE</scope>
    <source>
        <strain evidence="20">MMS17-BM035</strain>
    </source>
</reference>
<dbReference type="GO" id="GO:0005886">
    <property type="term" value="C:plasma membrane"/>
    <property type="evidence" value="ECO:0007669"/>
    <property type="project" value="UniProtKB-SubCell"/>
</dbReference>
<keyword evidence="6 16" id="KW-0812">Transmembrane</keyword>
<dbReference type="Pfam" id="PF02096">
    <property type="entry name" value="60KD_IMP"/>
    <property type="match status" value="1"/>
</dbReference>
<dbReference type="PANTHER" id="PTHR12428:SF65">
    <property type="entry name" value="CYTOCHROME C OXIDASE ASSEMBLY PROTEIN COX18, MITOCHONDRIAL"/>
    <property type="match status" value="1"/>
</dbReference>
<feature type="transmembrane region" description="Helical" evidence="18">
    <location>
        <begin position="218"/>
        <end position="242"/>
    </location>
</feature>
<feature type="compositionally biased region" description="Low complexity" evidence="17">
    <location>
        <begin position="355"/>
        <end position="371"/>
    </location>
</feature>
<keyword evidence="21" id="KW-1185">Reference proteome</keyword>
<gene>
    <name evidence="20" type="primary">yidC</name>
    <name evidence="20" type="ORF">JFN87_23410</name>
</gene>
<keyword evidence="7" id="KW-0653">Protein transport</keyword>